<organism evidence="2 3">
    <name type="scientific">Chloroflexus islandicus</name>
    <dbReference type="NCBI Taxonomy" id="1707952"/>
    <lineage>
        <taxon>Bacteria</taxon>
        <taxon>Bacillati</taxon>
        <taxon>Chloroflexota</taxon>
        <taxon>Chloroflexia</taxon>
        <taxon>Chloroflexales</taxon>
        <taxon>Chloroflexineae</taxon>
        <taxon>Chloroflexaceae</taxon>
        <taxon>Chloroflexus</taxon>
    </lineage>
</organism>
<reference evidence="2 3" key="1">
    <citation type="submission" date="2016-04" db="EMBL/GenBank/DDBJ databases">
        <title>Chloroflexus islandicus sp. nov., a thermophilic filamentous anoxygenic phototrophic bacterium from geyser Strokkur (Iceland).</title>
        <authorList>
            <person name="Gaisin V.A."/>
            <person name="Kalashnikov A.M."/>
            <person name="Sukhacheva M.V."/>
            <person name="Grouzdev D.S."/>
            <person name="Ivanov T.M."/>
            <person name="Kuznetsov B."/>
            <person name="Gorlenko V.M."/>
        </authorList>
    </citation>
    <scope>NUCLEOTIDE SEQUENCE [LARGE SCALE GENOMIC DNA]</scope>
    <source>
        <strain evidence="3">isl-2</strain>
    </source>
</reference>
<sequence>MLPTPRLLLLVLLAAPLIAGAAFVPLLSWVAVIYVLMVGGVLISDVLLSPRPDQIEVERLHEQRLSLGAANLITILVSNAASRPLRFTLRDEYPVEMPVDADLLAGVAEPFGLCELRYHVRPQRRGDYQFGDVVIRYEGVLGCHRRQVRFPAAQTVQVYPNLLEARKYDLVIRRGQLRTIGLRSIRQLGQGGEFEHLREYTTDDEYRRINWKATARRGKPIVAEIEAERSQQIVCVIDAGRLMATPVADPLQPDDAGLTRLDYVVNTALMLSYVVIGKGDQAGMLTFAGKVENFIPPRKGKAQFQRLLEALYNVQAQPVEADIAAALAYLDQRQQRRALVIIFTDLANPAAVQPLITHIRRLARRHLPLCVTISDPNIANVAGRPVQDSHGLFRRLVAEQLADERRALLDQIQRSGALTLDVPATSLTVSVVNTYLRLKEEARL</sequence>
<dbReference type="AlphaFoldDB" id="A0A178LZJ1"/>
<name>A0A178LZJ1_9CHLR</name>
<dbReference type="InterPro" id="IPR036465">
    <property type="entry name" value="vWFA_dom_sf"/>
</dbReference>
<evidence type="ECO:0000259" key="1">
    <source>
        <dbReference type="Pfam" id="PF01882"/>
    </source>
</evidence>
<protein>
    <recommendedName>
        <fullName evidence="1">DUF58 domain-containing protein</fullName>
    </recommendedName>
</protein>
<proteinExistence type="predicted"/>
<dbReference type="RefSeq" id="WP_066791051.1">
    <property type="nucleotide sequence ID" value="NZ_LWQS01000099.1"/>
</dbReference>
<dbReference type="PANTHER" id="PTHR33608:SF3">
    <property type="entry name" value="SLR2013 PROTEIN"/>
    <property type="match status" value="1"/>
</dbReference>
<dbReference type="Gene3D" id="3.40.50.410">
    <property type="entry name" value="von Willebrand factor, type A domain"/>
    <property type="match status" value="1"/>
</dbReference>
<evidence type="ECO:0000313" key="3">
    <source>
        <dbReference type="Proteomes" id="UP000078287"/>
    </source>
</evidence>
<accession>A0A178LZJ1</accession>
<evidence type="ECO:0000313" key="2">
    <source>
        <dbReference type="EMBL" id="OAN39220.1"/>
    </source>
</evidence>
<dbReference type="Proteomes" id="UP000078287">
    <property type="component" value="Unassembled WGS sequence"/>
</dbReference>
<dbReference type="PANTHER" id="PTHR33608">
    <property type="entry name" value="BLL2464 PROTEIN"/>
    <property type="match status" value="1"/>
</dbReference>
<dbReference type="EMBL" id="LWQS01000099">
    <property type="protein sequence ID" value="OAN39220.1"/>
    <property type="molecule type" value="Genomic_DNA"/>
</dbReference>
<comment type="caution">
    <text evidence="2">The sequence shown here is derived from an EMBL/GenBank/DDBJ whole genome shotgun (WGS) entry which is preliminary data.</text>
</comment>
<dbReference type="OrthoDB" id="9778037at2"/>
<keyword evidence="3" id="KW-1185">Reference proteome</keyword>
<gene>
    <name evidence="2" type="ORF">A6A03_19620</name>
</gene>
<dbReference type="InterPro" id="IPR002881">
    <property type="entry name" value="DUF58"/>
</dbReference>
<dbReference type="SUPFAM" id="SSF53300">
    <property type="entry name" value="vWA-like"/>
    <property type="match status" value="1"/>
</dbReference>
<dbReference type="Pfam" id="PF01882">
    <property type="entry name" value="DUF58"/>
    <property type="match status" value="1"/>
</dbReference>
<dbReference type="STRING" id="1707952.A6A03_19620"/>
<feature type="domain" description="DUF58" evidence="1">
    <location>
        <begin position="197"/>
        <end position="377"/>
    </location>
</feature>